<dbReference type="OMA" id="WEVATTN"/>
<dbReference type="PROSITE" id="PS51677">
    <property type="entry name" value="NODB"/>
    <property type="match status" value="1"/>
</dbReference>
<keyword evidence="9" id="KW-0479">Metal-binding</keyword>
<keyword evidence="8" id="KW-0336">GPI-anchor</keyword>
<dbReference type="GO" id="GO:0046872">
    <property type="term" value="F:metal ion binding"/>
    <property type="evidence" value="ECO:0007669"/>
    <property type="project" value="UniProtKB-KW"/>
</dbReference>
<feature type="chain" id="PRO_5044609253" description="chitin deacetylase" evidence="23">
    <location>
        <begin position="19"/>
        <end position="464"/>
    </location>
</feature>
<dbReference type="EMBL" id="SPRO01000054">
    <property type="protein sequence ID" value="TIC27624.1"/>
    <property type="molecule type" value="Genomic_DNA"/>
</dbReference>
<keyword evidence="6" id="KW-0134">Cell wall</keyword>
<evidence type="ECO:0000313" key="25">
    <source>
        <dbReference type="EMBL" id="TIB76147.1"/>
    </source>
</evidence>
<evidence type="ECO:0000256" key="3">
    <source>
        <dbReference type="ARBA" id="ARBA00004609"/>
    </source>
</evidence>
<dbReference type="SUPFAM" id="SSF88713">
    <property type="entry name" value="Glycoside hydrolase/deacetylase"/>
    <property type="match status" value="1"/>
</dbReference>
<evidence type="ECO:0000256" key="4">
    <source>
        <dbReference type="ARBA" id="ARBA00010973"/>
    </source>
</evidence>
<evidence type="ECO:0000256" key="18">
    <source>
        <dbReference type="ARBA" id="ARBA00023316"/>
    </source>
</evidence>
<feature type="signal peptide" evidence="23">
    <location>
        <begin position="1"/>
        <end position="18"/>
    </location>
</feature>
<comment type="caution">
    <text evidence="25">The sequence shown here is derived from an EMBL/GenBank/DDBJ whole genome shotgun (WGS) entry which is preliminary data.</text>
</comment>
<keyword evidence="19" id="KW-0624">Polysaccharide degradation</keyword>
<evidence type="ECO:0000256" key="2">
    <source>
        <dbReference type="ARBA" id="ARBA00004191"/>
    </source>
</evidence>
<evidence type="ECO:0000256" key="23">
    <source>
        <dbReference type="SAM" id="SignalP"/>
    </source>
</evidence>
<dbReference type="InterPro" id="IPR011330">
    <property type="entry name" value="Glyco_hydro/deAcase_b/a-brl"/>
</dbReference>
<dbReference type="GO" id="GO:0004099">
    <property type="term" value="F:chitin deacetylase activity"/>
    <property type="evidence" value="ECO:0007669"/>
    <property type="project" value="UniProtKB-EC"/>
</dbReference>
<sequence length="464" mass="51647">MFLRTGLFSLSLLGLSRSQNVPPTDAESAALIQDPIEECTSYNVPMVDEIKPNFPPIWEPAVIVEGDTAAQNKFNEIKQVLPSNIKPKGTHDGDFSKTLPSYDVSDPDCWYTFNKCTKPKVEGLSDDITNLPEPETWGLGFDDGPNCSHNKFYDFLSENELKANMYYIGSNVLNWPYQAQRGRSDGHQLCVHSWSHHHMTSFDDEGAFAELYYTIQAIKAVTGVTPTCWRPPFGDVDDRIRLIAESLGLETTLWEYDTKDWQTNFSQLDIDTVRQNYEDVFDAAKNGTFNDHGTIVLTHEITGNTMDLFMEMYPKIKENFKYVVPFYAATNTTNLYVETDEGVEQGETFEDYVNHVYGSTVSAPTSTNTNYHPEPTKTGWGGPLATVANPTVVSIESASESGSDEDDNVVNGQNDSDINRVSIEHKDSPNGKGDSSDNSKATHTSVTSLTAIVALFVISTSFTF</sequence>
<dbReference type="GO" id="GO:0005886">
    <property type="term" value="C:plasma membrane"/>
    <property type="evidence" value="ECO:0007669"/>
    <property type="project" value="UniProtKB-SubCell"/>
</dbReference>
<keyword evidence="14" id="KW-0325">Glycoprotein</keyword>
<keyword evidence="7" id="KW-0964">Secreted</keyword>
<keyword evidence="10 23" id="KW-0732">Signal</keyword>
<evidence type="ECO:0000256" key="15">
    <source>
        <dbReference type="ARBA" id="ARBA00023277"/>
    </source>
</evidence>
<dbReference type="GO" id="GO:0006032">
    <property type="term" value="P:chitin catabolic process"/>
    <property type="evidence" value="ECO:0007669"/>
    <property type="project" value="UniProtKB-KW"/>
</dbReference>
<keyword evidence="15" id="KW-0119">Carbohydrate metabolism</keyword>
<protein>
    <recommendedName>
        <fullName evidence="20">chitin deacetylase</fullName>
        <ecNumber evidence="20">3.5.1.41</ecNumber>
    </recommendedName>
</protein>
<evidence type="ECO:0000256" key="14">
    <source>
        <dbReference type="ARBA" id="ARBA00023180"/>
    </source>
</evidence>
<dbReference type="AlphaFoldDB" id="A0A4T0QJQ3"/>
<dbReference type="InterPro" id="IPR050248">
    <property type="entry name" value="Polysacc_deacetylase_ArnD"/>
</dbReference>
<dbReference type="Proteomes" id="UP000305647">
    <property type="component" value="Unassembled WGS sequence"/>
</dbReference>
<accession>A0A4T0QJQ3</accession>
<dbReference type="Gene3D" id="3.20.20.370">
    <property type="entry name" value="Glycoside hydrolase/deacetylase"/>
    <property type="match status" value="1"/>
</dbReference>
<evidence type="ECO:0000256" key="21">
    <source>
        <dbReference type="ARBA" id="ARBA00048494"/>
    </source>
</evidence>
<comment type="subcellular location">
    <subcellularLocation>
        <location evidence="3">Cell membrane</location>
        <topology evidence="3">Lipid-anchor</topology>
        <topology evidence="3">GPI-anchor</topology>
    </subcellularLocation>
    <subcellularLocation>
        <location evidence="2">Secreted</location>
        <location evidence="2">Cell wall</location>
    </subcellularLocation>
</comment>
<dbReference type="PANTHER" id="PTHR10587">
    <property type="entry name" value="GLYCOSYL TRANSFERASE-RELATED"/>
    <property type="match status" value="1"/>
</dbReference>
<name>A0A4T0QJQ3_9BASI</name>
<dbReference type="EMBL" id="SPRC01000051">
    <property type="protein sequence ID" value="TIB76147.1"/>
    <property type="molecule type" value="Genomic_DNA"/>
</dbReference>
<evidence type="ECO:0000313" key="26">
    <source>
        <dbReference type="EMBL" id="TIC27624.1"/>
    </source>
</evidence>
<gene>
    <name evidence="26" type="ORF">E3Q10_03666</name>
    <name evidence="25" type="ORF">E3Q22_03701</name>
</gene>
<evidence type="ECO:0000256" key="13">
    <source>
        <dbReference type="ARBA" id="ARBA00023136"/>
    </source>
</evidence>
<keyword evidence="11 25" id="KW-0378">Hydrolase</keyword>
<feature type="region of interest" description="Disordered" evidence="22">
    <location>
        <begin position="362"/>
        <end position="383"/>
    </location>
</feature>
<evidence type="ECO:0000313" key="27">
    <source>
        <dbReference type="Proteomes" id="UP000305647"/>
    </source>
</evidence>
<dbReference type="EC" id="3.5.1.41" evidence="20"/>
<organism evidence="25 28">
    <name type="scientific">Wallemia mellicola</name>
    <dbReference type="NCBI Taxonomy" id="1708541"/>
    <lineage>
        <taxon>Eukaryota</taxon>
        <taxon>Fungi</taxon>
        <taxon>Dikarya</taxon>
        <taxon>Basidiomycota</taxon>
        <taxon>Wallemiomycotina</taxon>
        <taxon>Wallemiomycetes</taxon>
        <taxon>Wallemiales</taxon>
        <taxon>Wallemiaceae</taxon>
        <taxon>Wallemia</taxon>
    </lineage>
</organism>
<dbReference type="Pfam" id="PF01522">
    <property type="entry name" value="Polysacc_deac_1"/>
    <property type="match status" value="1"/>
</dbReference>
<keyword evidence="18" id="KW-0961">Cell wall biogenesis/degradation</keyword>
<evidence type="ECO:0000256" key="10">
    <source>
        <dbReference type="ARBA" id="ARBA00022729"/>
    </source>
</evidence>
<dbReference type="FunFam" id="3.20.20.370:FF:000004">
    <property type="entry name" value="Related to Chitin deacetylase"/>
    <property type="match status" value="1"/>
</dbReference>
<feature type="compositionally biased region" description="Basic and acidic residues" evidence="22">
    <location>
        <begin position="422"/>
        <end position="437"/>
    </location>
</feature>
<dbReference type="GO" id="GO:0098552">
    <property type="term" value="C:side of membrane"/>
    <property type="evidence" value="ECO:0007669"/>
    <property type="project" value="UniProtKB-KW"/>
</dbReference>
<feature type="compositionally biased region" description="Polar residues" evidence="22">
    <location>
        <begin position="362"/>
        <end position="371"/>
    </location>
</feature>
<dbReference type="GO" id="GO:0009272">
    <property type="term" value="P:fungal-type cell wall biogenesis"/>
    <property type="evidence" value="ECO:0007669"/>
    <property type="project" value="UniProtKB-ARBA"/>
</dbReference>
<comment type="catalytic activity">
    <reaction evidence="21">
        <text>[(1-&gt;4)-N-acetyl-beta-D-glucosaminyl](n) + n H2O = chitosan + n acetate</text>
        <dbReference type="Rhea" id="RHEA:10464"/>
        <dbReference type="Rhea" id="RHEA-COMP:9593"/>
        <dbReference type="Rhea" id="RHEA-COMP:9597"/>
        <dbReference type="ChEBI" id="CHEBI:15377"/>
        <dbReference type="ChEBI" id="CHEBI:17029"/>
        <dbReference type="ChEBI" id="CHEBI:30089"/>
        <dbReference type="ChEBI" id="CHEBI:57704"/>
        <dbReference type="EC" id="3.5.1.41"/>
    </reaction>
    <physiologicalReaction direction="left-to-right" evidence="21">
        <dbReference type="Rhea" id="RHEA:10465"/>
    </physiologicalReaction>
</comment>
<feature type="domain" description="NodB homology" evidence="24">
    <location>
        <begin position="135"/>
        <end position="325"/>
    </location>
</feature>
<reference evidence="27 28" key="1">
    <citation type="submission" date="2019-03" db="EMBL/GenBank/DDBJ databases">
        <title>Sequencing 25 genomes of Wallemia mellicola.</title>
        <authorList>
            <person name="Gostincar C."/>
        </authorList>
    </citation>
    <scope>NUCLEOTIDE SEQUENCE [LARGE SCALE GENOMIC DNA]</scope>
    <source>
        <strain evidence="25 28">EXF-6152</strain>
        <strain evidence="26 27">EXF-8738</strain>
    </source>
</reference>
<feature type="region of interest" description="Disordered" evidence="22">
    <location>
        <begin position="395"/>
        <end position="444"/>
    </location>
</feature>
<keyword evidence="5" id="KW-1003">Cell membrane</keyword>
<evidence type="ECO:0000256" key="12">
    <source>
        <dbReference type="ARBA" id="ARBA00023024"/>
    </source>
</evidence>
<keyword evidence="17" id="KW-0449">Lipoprotein</keyword>
<evidence type="ECO:0000256" key="11">
    <source>
        <dbReference type="ARBA" id="ARBA00022801"/>
    </source>
</evidence>
<proteinExistence type="inferred from homology"/>
<evidence type="ECO:0000256" key="1">
    <source>
        <dbReference type="ARBA" id="ARBA00001941"/>
    </source>
</evidence>
<dbReference type="PANTHER" id="PTHR10587:SF98">
    <property type="entry name" value="CHITIN DEACETYLASE"/>
    <property type="match status" value="1"/>
</dbReference>
<dbReference type="Proteomes" id="UP000310685">
    <property type="component" value="Unassembled WGS sequence"/>
</dbReference>
<evidence type="ECO:0000256" key="8">
    <source>
        <dbReference type="ARBA" id="ARBA00022622"/>
    </source>
</evidence>
<evidence type="ECO:0000259" key="24">
    <source>
        <dbReference type="PROSITE" id="PS51677"/>
    </source>
</evidence>
<evidence type="ECO:0000256" key="9">
    <source>
        <dbReference type="ARBA" id="ARBA00022723"/>
    </source>
</evidence>
<dbReference type="GO" id="GO:0071555">
    <property type="term" value="P:cell wall organization"/>
    <property type="evidence" value="ECO:0007669"/>
    <property type="project" value="UniProtKB-KW"/>
</dbReference>
<evidence type="ECO:0000256" key="20">
    <source>
        <dbReference type="ARBA" id="ARBA00024056"/>
    </source>
</evidence>
<evidence type="ECO:0000256" key="6">
    <source>
        <dbReference type="ARBA" id="ARBA00022512"/>
    </source>
</evidence>
<keyword evidence="13" id="KW-0472">Membrane</keyword>
<evidence type="ECO:0000313" key="28">
    <source>
        <dbReference type="Proteomes" id="UP000310685"/>
    </source>
</evidence>
<evidence type="ECO:0000256" key="22">
    <source>
        <dbReference type="SAM" id="MobiDB-lite"/>
    </source>
</evidence>
<evidence type="ECO:0000256" key="17">
    <source>
        <dbReference type="ARBA" id="ARBA00023288"/>
    </source>
</evidence>
<comment type="similarity">
    <text evidence="4">Belongs to the polysaccharide deacetylase family.</text>
</comment>
<dbReference type="GO" id="GO:0000272">
    <property type="term" value="P:polysaccharide catabolic process"/>
    <property type="evidence" value="ECO:0007669"/>
    <property type="project" value="UniProtKB-KW"/>
</dbReference>
<keyword evidence="12" id="KW-0146">Chitin degradation</keyword>
<dbReference type="InterPro" id="IPR002509">
    <property type="entry name" value="NODB_dom"/>
</dbReference>
<evidence type="ECO:0000256" key="7">
    <source>
        <dbReference type="ARBA" id="ARBA00022525"/>
    </source>
</evidence>
<evidence type="ECO:0000256" key="19">
    <source>
        <dbReference type="ARBA" id="ARBA00023326"/>
    </source>
</evidence>
<evidence type="ECO:0000256" key="5">
    <source>
        <dbReference type="ARBA" id="ARBA00022475"/>
    </source>
</evidence>
<evidence type="ECO:0000256" key="16">
    <source>
        <dbReference type="ARBA" id="ARBA00023285"/>
    </source>
</evidence>
<comment type="cofactor">
    <cofactor evidence="1">
        <name>Co(2+)</name>
        <dbReference type="ChEBI" id="CHEBI:48828"/>
    </cofactor>
</comment>
<keyword evidence="16" id="KW-0170">Cobalt</keyword>